<comment type="caution">
    <text evidence="1">The sequence shown here is derived from an EMBL/GenBank/DDBJ whole genome shotgun (WGS) entry which is preliminary data.</text>
</comment>
<evidence type="ECO:0000313" key="2">
    <source>
        <dbReference type="Proteomes" id="UP001163850"/>
    </source>
</evidence>
<evidence type="ECO:0000313" key="1">
    <source>
        <dbReference type="EMBL" id="KAJ3982977.1"/>
    </source>
</evidence>
<gene>
    <name evidence="1" type="ORF">F5890DRAFT_1555386</name>
</gene>
<name>A0AA38USW2_9AGAR</name>
<reference evidence="1" key="1">
    <citation type="submission" date="2022-08" db="EMBL/GenBank/DDBJ databases">
        <authorList>
            <consortium name="DOE Joint Genome Institute"/>
            <person name="Min B."/>
            <person name="Riley R."/>
            <person name="Sierra-Patev S."/>
            <person name="Naranjo-Ortiz M."/>
            <person name="Looney B."/>
            <person name="Konkel Z."/>
            <person name="Slot J.C."/>
            <person name="Sakamoto Y."/>
            <person name="Steenwyk J.L."/>
            <person name="Rokas A."/>
            <person name="Carro J."/>
            <person name="Camarero S."/>
            <person name="Ferreira P."/>
            <person name="Molpeceres G."/>
            <person name="Ruiz-Duenas F.J."/>
            <person name="Serrano A."/>
            <person name="Henrissat B."/>
            <person name="Drula E."/>
            <person name="Hughes K.W."/>
            <person name="Mata J.L."/>
            <person name="Ishikawa N.K."/>
            <person name="Vargas-Isla R."/>
            <person name="Ushijima S."/>
            <person name="Smith C.A."/>
            <person name="Ahrendt S."/>
            <person name="Andreopoulos W."/>
            <person name="He G."/>
            <person name="Labutti K."/>
            <person name="Lipzen A."/>
            <person name="Ng V."/>
            <person name="Sandor L."/>
            <person name="Barry K."/>
            <person name="Martinez A.T."/>
            <person name="Xiao Y."/>
            <person name="Gibbons J.G."/>
            <person name="Terashima K."/>
            <person name="Hibbett D.S."/>
            <person name="Grigoriev I.V."/>
        </authorList>
    </citation>
    <scope>NUCLEOTIDE SEQUENCE</scope>
    <source>
        <strain evidence="1">TFB7829</strain>
    </source>
</reference>
<sequence>MVVSCVPVNTVEALARSYNHAVDVWEADKSSFNTVELAWAWYRINTVSSAIEDPYASGFITRAIPTDVYDCMVWLNPLYIRQLPSPVLSEAIGWRRDLLRQLCLSHPEPVFCYVEGIRHLWVVYFGAQGFYSHLSLTSVVEDILLHWYENPKSCDNDRWRLGLIVGDQSSRVAISREYAIGGIPHIWNWFERFD</sequence>
<dbReference type="Proteomes" id="UP001163850">
    <property type="component" value="Unassembled WGS sequence"/>
</dbReference>
<organism evidence="1 2">
    <name type="scientific">Lentinula detonsa</name>
    <dbReference type="NCBI Taxonomy" id="2804962"/>
    <lineage>
        <taxon>Eukaryota</taxon>
        <taxon>Fungi</taxon>
        <taxon>Dikarya</taxon>
        <taxon>Basidiomycota</taxon>
        <taxon>Agaricomycotina</taxon>
        <taxon>Agaricomycetes</taxon>
        <taxon>Agaricomycetidae</taxon>
        <taxon>Agaricales</taxon>
        <taxon>Marasmiineae</taxon>
        <taxon>Omphalotaceae</taxon>
        <taxon>Lentinula</taxon>
    </lineage>
</organism>
<proteinExistence type="predicted"/>
<protein>
    <submittedName>
        <fullName evidence="1">Uncharacterized protein</fullName>
    </submittedName>
</protein>
<dbReference type="AlphaFoldDB" id="A0AA38USW2"/>
<dbReference type="EMBL" id="MU802039">
    <property type="protein sequence ID" value="KAJ3982977.1"/>
    <property type="molecule type" value="Genomic_DNA"/>
</dbReference>
<accession>A0AA38USW2</accession>